<keyword evidence="5" id="KW-0812">Transmembrane</keyword>
<dbReference type="STRING" id="984485.A0A1E4RQY8"/>
<name>A0A1E4RQY8_9ASCO</name>
<evidence type="ECO:0000256" key="1">
    <source>
        <dbReference type="ARBA" id="ARBA00004273"/>
    </source>
</evidence>
<dbReference type="AlphaFoldDB" id="A0A1E4RQY8"/>
<keyword evidence="4 5" id="KW-0472">Membrane</keyword>
<comment type="subcellular location">
    <subcellularLocation>
        <location evidence="1">Mitochondrion inner membrane</location>
    </subcellularLocation>
</comment>
<organism evidence="6 7">
    <name type="scientific">Hyphopichia burtonii NRRL Y-1933</name>
    <dbReference type="NCBI Taxonomy" id="984485"/>
    <lineage>
        <taxon>Eukaryota</taxon>
        <taxon>Fungi</taxon>
        <taxon>Dikarya</taxon>
        <taxon>Ascomycota</taxon>
        <taxon>Saccharomycotina</taxon>
        <taxon>Pichiomycetes</taxon>
        <taxon>Debaryomycetaceae</taxon>
        <taxon>Hyphopichia</taxon>
    </lineage>
</organism>
<keyword evidence="5" id="KW-1133">Transmembrane helix</keyword>
<evidence type="ECO:0000313" key="7">
    <source>
        <dbReference type="Proteomes" id="UP000095085"/>
    </source>
</evidence>
<keyword evidence="7" id="KW-1185">Reference proteome</keyword>
<dbReference type="GO" id="GO:0005743">
    <property type="term" value="C:mitochondrial inner membrane"/>
    <property type="evidence" value="ECO:0007669"/>
    <property type="project" value="UniProtKB-SubCell"/>
</dbReference>
<evidence type="ECO:0000256" key="4">
    <source>
        <dbReference type="ARBA" id="ARBA00023136"/>
    </source>
</evidence>
<keyword evidence="2" id="KW-0999">Mitochondrion inner membrane</keyword>
<keyword evidence="3" id="KW-0496">Mitochondrion</keyword>
<accession>A0A1E4RQY8</accession>
<protein>
    <submittedName>
        <fullName evidence="6">Uncharacterized protein</fullName>
    </submittedName>
</protein>
<dbReference type="Pfam" id="PF02238">
    <property type="entry name" value="COX7a"/>
    <property type="match status" value="1"/>
</dbReference>
<evidence type="ECO:0000256" key="3">
    <source>
        <dbReference type="ARBA" id="ARBA00023128"/>
    </source>
</evidence>
<evidence type="ECO:0000313" key="6">
    <source>
        <dbReference type="EMBL" id="ODV69636.1"/>
    </source>
</evidence>
<feature type="transmembrane region" description="Helical" evidence="5">
    <location>
        <begin position="30"/>
        <end position="48"/>
    </location>
</feature>
<evidence type="ECO:0000256" key="2">
    <source>
        <dbReference type="ARBA" id="ARBA00022792"/>
    </source>
</evidence>
<dbReference type="InterPro" id="IPR039297">
    <property type="entry name" value="COX7a"/>
</dbReference>
<dbReference type="RefSeq" id="XP_020078703.1">
    <property type="nucleotide sequence ID" value="XM_020218185.1"/>
</dbReference>
<dbReference type="GeneID" id="30992735"/>
<reference evidence="7" key="1">
    <citation type="submission" date="2016-05" db="EMBL/GenBank/DDBJ databases">
        <title>Comparative genomics of biotechnologically important yeasts.</title>
        <authorList>
            <consortium name="DOE Joint Genome Institute"/>
            <person name="Riley R."/>
            <person name="Haridas S."/>
            <person name="Wolfe K.H."/>
            <person name="Lopes M.R."/>
            <person name="Hittinger C.T."/>
            <person name="Goker M."/>
            <person name="Salamov A."/>
            <person name="Wisecaver J."/>
            <person name="Long T.M."/>
            <person name="Aerts A.L."/>
            <person name="Barry K."/>
            <person name="Choi C."/>
            <person name="Clum A."/>
            <person name="Coughlan A.Y."/>
            <person name="Deshpande S."/>
            <person name="Douglass A.P."/>
            <person name="Hanson S.J."/>
            <person name="Klenk H.-P."/>
            <person name="Labutti K."/>
            <person name="Lapidus A."/>
            <person name="Lindquist E."/>
            <person name="Lipzen A."/>
            <person name="Meier-Kolthoff J.P."/>
            <person name="Ohm R.A."/>
            <person name="Otillar R.P."/>
            <person name="Pangilinan J."/>
            <person name="Peng Y."/>
            <person name="Rokas A."/>
            <person name="Rosa C.A."/>
            <person name="Scheuner C."/>
            <person name="Sibirny A.A."/>
            <person name="Slot J.C."/>
            <person name="Stielow J.B."/>
            <person name="Sun H."/>
            <person name="Kurtzman C.P."/>
            <person name="Blackwell M."/>
            <person name="Grigoriev I.V."/>
            <person name="Jeffries T.W."/>
        </authorList>
    </citation>
    <scope>NUCLEOTIDE SEQUENCE [LARGE SCALE GENOMIC DNA]</scope>
    <source>
        <strain evidence="7">NRRL Y-1933</strain>
    </source>
</reference>
<dbReference type="Proteomes" id="UP000095085">
    <property type="component" value="Unassembled WGS sequence"/>
</dbReference>
<dbReference type="OrthoDB" id="5511599at2759"/>
<proteinExistence type="predicted"/>
<evidence type="ECO:0000256" key="5">
    <source>
        <dbReference type="SAM" id="Phobius"/>
    </source>
</evidence>
<gene>
    <name evidence="6" type="ORF">HYPBUDRAFT_102278</name>
</gene>
<sequence>MDPQRIIKLQRQYQNSNQRLWYRGRFSKPLVWGFYAMFTVSTIGPLYYTGRAILGIKDE</sequence>
<dbReference type="EMBL" id="KV454538">
    <property type="protein sequence ID" value="ODV69636.1"/>
    <property type="molecule type" value="Genomic_DNA"/>
</dbReference>